<dbReference type="InterPro" id="IPR041569">
    <property type="entry name" value="AAA_lid_3"/>
</dbReference>
<dbReference type="EC" id="5.6.1.1" evidence="5"/>
<dbReference type="GO" id="GO:0008568">
    <property type="term" value="F:microtubule severing ATPase activity"/>
    <property type="evidence" value="ECO:0007669"/>
    <property type="project" value="UniProtKB-EC"/>
</dbReference>
<dbReference type="Gene3D" id="3.40.50.300">
    <property type="entry name" value="P-loop containing nucleotide triphosphate hydrolases"/>
    <property type="match status" value="1"/>
</dbReference>
<dbReference type="PANTHER" id="PTHR23074">
    <property type="entry name" value="AAA DOMAIN-CONTAINING"/>
    <property type="match status" value="1"/>
</dbReference>
<dbReference type="SUPFAM" id="SSF52540">
    <property type="entry name" value="P-loop containing nucleoside triphosphate hydrolases"/>
    <property type="match status" value="1"/>
</dbReference>
<dbReference type="GO" id="GO:0005524">
    <property type="term" value="F:ATP binding"/>
    <property type="evidence" value="ECO:0007669"/>
    <property type="project" value="UniProtKB-KW"/>
</dbReference>
<dbReference type="SMART" id="SM00382">
    <property type="entry name" value="AAA"/>
    <property type="match status" value="1"/>
</dbReference>
<dbReference type="EMBL" id="HBIB01015263">
    <property type="protein sequence ID" value="CAE0247650.1"/>
    <property type="molecule type" value="Transcribed_RNA"/>
</dbReference>
<dbReference type="InterPro" id="IPR036181">
    <property type="entry name" value="MIT_dom_sf"/>
</dbReference>
<accession>A0A7S3D6B6</accession>
<evidence type="ECO:0000259" key="6">
    <source>
        <dbReference type="SMART" id="SM00382"/>
    </source>
</evidence>
<keyword evidence="1" id="KW-0547">Nucleotide-binding</keyword>
<dbReference type="InterPro" id="IPR027417">
    <property type="entry name" value="P-loop_NTPase"/>
</dbReference>
<dbReference type="PANTHER" id="PTHR23074:SF86">
    <property type="entry name" value="SPASTIN"/>
    <property type="match status" value="1"/>
</dbReference>
<evidence type="ECO:0000256" key="4">
    <source>
        <dbReference type="ARBA" id="ARBA00036378"/>
    </source>
</evidence>
<evidence type="ECO:0000313" key="7">
    <source>
        <dbReference type="EMBL" id="CAE0247650.1"/>
    </source>
</evidence>
<dbReference type="GO" id="GO:0016887">
    <property type="term" value="F:ATP hydrolysis activity"/>
    <property type="evidence" value="ECO:0007669"/>
    <property type="project" value="InterPro"/>
</dbReference>
<dbReference type="Pfam" id="PF09336">
    <property type="entry name" value="Vps4_C"/>
    <property type="match status" value="1"/>
</dbReference>
<sequence>MGTVVDMSKVNTTVIKQAALKYLKEGIDLDERGQSEKAREKYRLAIEKLDIGISILSRKKDRTAEDEKLLQSQRHFHDEASERVKALMKKAPIAAASKTPIPIGAAQPKRTIRSVLGGLCRKLFGLTTSPPAAKLSEGQPERPAAMHALKSPKGSGGVAGVKKPPTPVNLNAMKGVDKKLALRICDDALDAAPGVRWNDIAGLEGAKKHLHEAVILPRLKPDIFQGLRAPPKGILLFGPPGTGKTLLAKAVATEANARFFAISASSLTSKWVGEGEKLVRALFAVAYSVQPSIVFIDEIDSILTARTEGENEASRRLKTEFLTQFDGVSSSSGHVLFMGATNRPQEIDDAALRRFTKRVYIPLPDDAARASLVSHLLKGQCHSVKGAELRSVVSFTTGYSGSDLAALCKEAAMGPVREAGANIAHVSAKDLRPIAAKDFKAALRVVRPSVPAASLKSYEKWNEQYGVSGTGF</sequence>
<dbReference type="FunFam" id="3.40.50.300:FF:000093">
    <property type="entry name" value="Fidgetin-like 1"/>
    <property type="match status" value="1"/>
</dbReference>
<dbReference type="CDD" id="cd19509">
    <property type="entry name" value="RecA-like_VPS4-like"/>
    <property type="match status" value="1"/>
</dbReference>
<organism evidence="7">
    <name type="scientific">Palpitomonas bilix</name>
    <dbReference type="NCBI Taxonomy" id="652834"/>
    <lineage>
        <taxon>Eukaryota</taxon>
        <taxon>Eukaryota incertae sedis</taxon>
    </lineage>
</organism>
<dbReference type="Pfam" id="PF17862">
    <property type="entry name" value="AAA_lid_3"/>
    <property type="match status" value="1"/>
</dbReference>
<evidence type="ECO:0000256" key="5">
    <source>
        <dbReference type="ARBA" id="ARBA00038871"/>
    </source>
</evidence>
<feature type="domain" description="AAA+ ATPase" evidence="6">
    <location>
        <begin position="230"/>
        <end position="365"/>
    </location>
</feature>
<dbReference type="Gene3D" id="1.20.58.80">
    <property type="entry name" value="Phosphotransferase system, lactose/cellobiose-type IIA subunit"/>
    <property type="match status" value="1"/>
</dbReference>
<comment type="catalytic activity">
    <reaction evidence="4">
        <text>n ATP + n H2O + a microtubule = n ADP + n phosphate + (n+1) alpha/beta tubulin heterodimers.</text>
        <dbReference type="EC" id="5.6.1.1"/>
    </reaction>
</comment>
<gene>
    <name evidence="7" type="ORF">PBIL07802_LOCUS9842</name>
</gene>
<dbReference type="InterPro" id="IPR003959">
    <property type="entry name" value="ATPase_AAA_core"/>
</dbReference>
<protein>
    <recommendedName>
        <fullName evidence="5">microtubule-severing ATPase</fullName>
        <ecNumber evidence="5">5.6.1.1</ecNumber>
    </recommendedName>
</protein>
<proteinExistence type="predicted"/>
<keyword evidence="2" id="KW-0067">ATP-binding</keyword>
<dbReference type="Pfam" id="PF00004">
    <property type="entry name" value="AAA"/>
    <property type="match status" value="1"/>
</dbReference>
<reference evidence="7" key="1">
    <citation type="submission" date="2021-01" db="EMBL/GenBank/DDBJ databases">
        <authorList>
            <person name="Corre E."/>
            <person name="Pelletier E."/>
            <person name="Niang G."/>
            <person name="Scheremetjew M."/>
            <person name="Finn R."/>
            <person name="Kale V."/>
            <person name="Holt S."/>
            <person name="Cochrane G."/>
            <person name="Meng A."/>
            <person name="Brown T."/>
            <person name="Cohen L."/>
        </authorList>
    </citation>
    <scope>NUCLEOTIDE SEQUENCE</scope>
    <source>
        <strain evidence="7">NIES-2562</strain>
    </source>
</reference>
<dbReference type="AlphaFoldDB" id="A0A7S3D6B6"/>
<evidence type="ECO:0000256" key="2">
    <source>
        <dbReference type="ARBA" id="ARBA00022840"/>
    </source>
</evidence>
<dbReference type="InterPro" id="IPR050304">
    <property type="entry name" value="MT-severing_AAA_ATPase"/>
</dbReference>
<keyword evidence="3" id="KW-0472">Membrane</keyword>
<dbReference type="GO" id="GO:0015630">
    <property type="term" value="C:microtubule cytoskeleton"/>
    <property type="evidence" value="ECO:0007669"/>
    <property type="project" value="TreeGrafter"/>
</dbReference>
<evidence type="ECO:0000256" key="3">
    <source>
        <dbReference type="ARBA" id="ARBA00023136"/>
    </source>
</evidence>
<evidence type="ECO:0000256" key="1">
    <source>
        <dbReference type="ARBA" id="ARBA00022741"/>
    </source>
</evidence>
<dbReference type="FunFam" id="1.10.8.60:FF:000022">
    <property type="entry name" value="Fidgetin like 1"/>
    <property type="match status" value="1"/>
</dbReference>
<dbReference type="SUPFAM" id="SSF116846">
    <property type="entry name" value="MIT domain"/>
    <property type="match status" value="1"/>
</dbReference>
<name>A0A7S3D6B6_9EUKA</name>
<dbReference type="InterPro" id="IPR015415">
    <property type="entry name" value="Spast_Vps4_C"/>
</dbReference>
<dbReference type="InterPro" id="IPR003593">
    <property type="entry name" value="AAA+_ATPase"/>
</dbReference>
<dbReference type="Gene3D" id="1.10.8.60">
    <property type="match status" value="1"/>
</dbReference>